<organism evidence="1 2">
    <name type="scientific">Demequina activiva</name>
    <dbReference type="NCBI Taxonomy" id="1582364"/>
    <lineage>
        <taxon>Bacteria</taxon>
        <taxon>Bacillati</taxon>
        <taxon>Actinomycetota</taxon>
        <taxon>Actinomycetes</taxon>
        <taxon>Micrococcales</taxon>
        <taxon>Demequinaceae</taxon>
        <taxon>Demequina</taxon>
    </lineage>
</organism>
<dbReference type="Proteomes" id="UP000652354">
    <property type="component" value="Unassembled WGS sequence"/>
</dbReference>
<keyword evidence="2" id="KW-1185">Reference proteome</keyword>
<sequence length="181" mass="19420">MPTVSATFTVDRTVVDDANPRVQLQFVVSDALPYGTEIRIWDGSKVTNYYSCTLSAGGCLVSSGTKVPEDATVTYHAYLTSSPGWDGALDRPTGDFVDLGAITVRHAGYSGSITEFSSSRVGENYYGTPAFRLSLSLSVPVNSYRATIVDVTRNRLLSNCGGAGTDGICNDWEYFSSGIRV</sequence>
<dbReference type="RefSeq" id="WP_203653460.1">
    <property type="nucleotide sequence ID" value="NZ_BONR01000001.1"/>
</dbReference>
<evidence type="ECO:0000313" key="2">
    <source>
        <dbReference type="Proteomes" id="UP000652354"/>
    </source>
</evidence>
<dbReference type="EMBL" id="BONR01000001">
    <property type="protein sequence ID" value="GIG53997.1"/>
    <property type="molecule type" value="Genomic_DNA"/>
</dbReference>
<evidence type="ECO:0000313" key="1">
    <source>
        <dbReference type="EMBL" id="GIG53997.1"/>
    </source>
</evidence>
<dbReference type="AlphaFoldDB" id="A0A919UFR3"/>
<reference evidence="1" key="1">
    <citation type="submission" date="2021-01" db="EMBL/GenBank/DDBJ databases">
        <title>Whole genome shotgun sequence of Demequina activiva NBRC 110675.</title>
        <authorList>
            <person name="Komaki H."/>
            <person name="Tamura T."/>
        </authorList>
    </citation>
    <scope>NUCLEOTIDE SEQUENCE</scope>
    <source>
        <strain evidence="1">NBRC 110675</strain>
    </source>
</reference>
<protein>
    <submittedName>
        <fullName evidence="1">Uncharacterized protein</fullName>
    </submittedName>
</protein>
<gene>
    <name evidence="1" type="ORF">Dac01nite_07490</name>
</gene>
<name>A0A919UFR3_9MICO</name>
<accession>A0A919UFR3</accession>
<proteinExistence type="predicted"/>
<comment type="caution">
    <text evidence="1">The sequence shown here is derived from an EMBL/GenBank/DDBJ whole genome shotgun (WGS) entry which is preliminary data.</text>
</comment>